<protein>
    <submittedName>
        <fullName evidence="1">Uncharacterized protein</fullName>
    </submittedName>
</protein>
<gene>
    <name evidence="1" type="ORF">GGI18_004651</name>
</gene>
<dbReference type="Proteomes" id="UP001140066">
    <property type="component" value="Unassembled WGS sequence"/>
</dbReference>
<organism evidence="1 2">
    <name type="scientific">Coemansia linderi</name>
    <dbReference type="NCBI Taxonomy" id="2663919"/>
    <lineage>
        <taxon>Eukaryota</taxon>
        <taxon>Fungi</taxon>
        <taxon>Fungi incertae sedis</taxon>
        <taxon>Zoopagomycota</taxon>
        <taxon>Kickxellomycotina</taxon>
        <taxon>Kickxellomycetes</taxon>
        <taxon>Kickxellales</taxon>
        <taxon>Kickxellaceae</taxon>
        <taxon>Coemansia</taxon>
    </lineage>
</organism>
<accession>A0ACC1K5I3</accession>
<feature type="non-terminal residue" evidence="1">
    <location>
        <position position="231"/>
    </location>
</feature>
<proteinExistence type="predicted"/>
<name>A0ACC1K5I3_9FUNG</name>
<evidence type="ECO:0000313" key="2">
    <source>
        <dbReference type="Proteomes" id="UP001140066"/>
    </source>
</evidence>
<dbReference type="EMBL" id="JANBUK010002235">
    <property type="protein sequence ID" value="KAJ2773880.1"/>
    <property type="molecule type" value="Genomic_DNA"/>
</dbReference>
<reference evidence="1" key="1">
    <citation type="submission" date="2022-07" db="EMBL/GenBank/DDBJ databases">
        <title>Phylogenomic reconstructions and comparative analyses of Kickxellomycotina fungi.</title>
        <authorList>
            <person name="Reynolds N.K."/>
            <person name="Stajich J.E."/>
            <person name="Barry K."/>
            <person name="Grigoriev I.V."/>
            <person name="Crous P."/>
            <person name="Smith M.E."/>
        </authorList>
    </citation>
    <scope>NUCLEOTIDE SEQUENCE</scope>
    <source>
        <strain evidence="1">BCRC 34191</strain>
    </source>
</reference>
<evidence type="ECO:0000313" key="1">
    <source>
        <dbReference type="EMBL" id="KAJ2773880.1"/>
    </source>
</evidence>
<keyword evidence="2" id="KW-1185">Reference proteome</keyword>
<sequence>MDDLFVIDTQGTANVPVSEATKSYECRVVESTTASRRTVNFDRLKSLGIQIIDDNIGGPSSGNSSRDDRAVPQSCMRNLSTKFVDMEVGNSDRGPWKNKSRRRGKHGRGKKPNDNDSISIVEPPASRRQRQQRPPIIESDGEIDEIFDDFVSNIGQDELKQLLKDADNRSGFLSRNIGGGVDYDCGRSEDELESPEAVPRGDGIEVDDPFKYEDEIYDLMRDGLSNSDDDD</sequence>
<comment type="caution">
    <text evidence="1">The sequence shown here is derived from an EMBL/GenBank/DDBJ whole genome shotgun (WGS) entry which is preliminary data.</text>
</comment>